<comment type="caution">
    <text evidence="2">The sequence shown here is derived from an EMBL/GenBank/DDBJ whole genome shotgun (WGS) entry which is preliminary data.</text>
</comment>
<reference evidence="2" key="1">
    <citation type="journal article" date="2023" name="G3 (Bethesda)">
        <title>Whole genome assemblies of Zophobas morio and Tenebrio molitor.</title>
        <authorList>
            <person name="Kaur S."/>
            <person name="Stinson S.A."/>
            <person name="diCenzo G.C."/>
        </authorList>
    </citation>
    <scope>NUCLEOTIDE SEQUENCE</scope>
    <source>
        <strain evidence="2">QUZm001</strain>
    </source>
</reference>
<dbReference type="AlphaFoldDB" id="A0AA38I2I5"/>
<sequence>MSEQRRHKSISVSGGGGGDEITLQNLNIGSSLLNWLRLRVHAGTEWRDVRSAGGFVKTAARADPAVEKRRGFSPHSEPSTRTAQPPDFLFILGF</sequence>
<dbReference type="EMBL" id="JALNTZ010000006">
    <property type="protein sequence ID" value="KAJ3648091.1"/>
    <property type="molecule type" value="Genomic_DNA"/>
</dbReference>
<protein>
    <submittedName>
        <fullName evidence="2">Uncharacterized protein</fullName>
    </submittedName>
</protein>
<accession>A0AA38I2I5</accession>
<proteinExistence type="predicted"/>
<evidence type="ECO:0000313" key="3">
    <source>
        <dbReference type="Proteomes" id="UP001168821"/>
    </source>
</evidence>
<keyword evidence="3" id="KW-1185">Reference proteome</keyword>
<evidence type="ECO:0000313" key="2">
    <source>
        <dbReference type="EMBL" id="KAJ3648091.1"/>
    </source>
</evidence>
<feature type="region of interest" description="Disordered" evidence="1">
    <location>
        <begin position="66"/>
        <end position="86"/>
    </location>
</feature>
<evidence type="ECO:0000256" key="1">
    <source>
        <dbReference type="SAM" id="MobiDB-lite"/>
    </source>
</evidence>
<organism evidence="2 3">
    <name type="scientific">Zophobas morio</name>
    <dbReference type="NCBI Taxonomy" id="2755281"/>
    <lineage>
        <taxon>Eukaryota</taxon>
        <taxon>Metazoa</taxon>
        <taxon>Ecdysozoa</taxon>
        <taxon>Arthropoda</taxon>
        <taxon>Hexapoda</taxon>
        <taxon>Insecta</taxon>
        <taxon>Pterygota</taxon>
        <taxon>Neoptera</taxon>
        <taxon>Endopterygota</taxon>
        <taxon>Coleoptera</taxon>
        <taxon>Polyphaga</taxon>
        <taxon>Cucujiformia</taxon>
        <taxon>Tenebrionidae</taxon>
        <taxon>Zophobas</taxon>
    </lineage>
</organism>
<gene>
    <name evidence="2" type="ORF">Zmor_019926</name>
</gene>
<name>A0AA38I2I5_9CUCU</name>
<dbReference type="Proteomes" id="UP001168821">
    <property type="component" value="Unassembled WGS sequence"/>
</dbReference>